<dbReference type="RefSeq" id="WP_021352280.1">
    <property type="nucleotide sequence ID" value="NZ_JAQPSQ010000001.1"/>
</dbReference>
<dbReference type="EMBL" id="JASNVH010000010">
    <property type="protein sequence ID" value="MDK4307336.1"/>
    <property type="molecule type" value="Genomic_DNA"/>
</dbReference>
<comment type="caution">
    <text evidence="1">The sequence shown here is derived from an EMBL/GenBank/DDBJ whole genome shotgun (WGS) entry which is preliminary data.</text>
</comment>
<organism evidence="1 2">
    <name type="scientific">Corynebacterium pseudodiphtheriticum</name>
    <dbReference type="NCBI Taxonomy" id="37637"/>
    <lineage>
        <taxon>Bacteria</taxon>
        <taxon>Bacillati</taxon>
        <taxon>Actinomycetota</taxon>
        <taxon>Actinomycetes</taxon>
        <taxon>Mycobacteriales</taxon>
        <taxon>Corynebacteriaceae</taxon>
        <taxon>Corynebacterium</taxon>
    </lineage>
</organism>
<accession>A0AAP4BQD4</accession>
<dbReference type="AlphaFoldDB" id="A0AAP4BQD4"/>
<proteinExistence type="predicted"/>
<protein>
    <recommendedName>
        <fullName evidence="3">CdiI immunity protein domain-containing protein</fullName>
    </recommendedName>
</protein>
<name>A0AAP4BQD4_9CORY</name>
<sequence length="107" mass="12664">MMSLRIYGIDVEETQYDDELFIQFWEEFLTDYLQQFSQPDIIELASEGGEFELAFERAVRSLIDEDILISEQWLKAIELAVHIPDYWESDFIEYAKRVRAHHAKASA</sequence>
<reference evidence="1" key="1">
    <citation type="submission" date="2023-05" db="EMBL/GenBank/DDBJ databases">
        <title>Metabolic capabilities are highly conserved among human nasal-associated Corynebacterium species in pangenomic analyses.</title>
        <authorList>
            <person name="Tran T.H."/>
            <person name="Roberts A.Q."/>
            <person name="Escapa I.F."/>
            <person name="Gao W."/>
            <person name="Conlan S."/>
            <person name="Kong H."/>
            <person name="Segre J.A."/>
            <person name="Kelly M.S."/>
            <person name="Lemon K.P."/>
        </authorList>
    </citation>
    <scope>NUCLEOTIDE SEQUENCE</scope>
    <source>
        <strain evidence="1">KPL2773</strain>
    </source>
</reference>
<dbReference type="Proteomes" id="UP001224412">
    <property type="component" value="Unassembled WGS sequence"/>
</dbReference>
<evidence type="ECO:0000313" key="1">
    <source>
        <dbReference type="EMBL" id="MDK4307336.1"/>
    </source>
</evidence>
<gene>
    <name evidence="1" type="ORF">QPX42_07260</name>
</gene>
<evidence type="ECO:0000313" key="2">
    <source>
        <dbReference type="Proteomes" id="UP001224412"/>
    </source>
</evidence>
<evidence type="ECO:0008006" key="3">
    <source>
        <dbReference type="Google" id="ProtNLM"/>
    </source>
</evidence>